<dbReference type="OrthoDB" id="46571at2"/>
<dbReference type="GO" id="GO:0004525">
    <property type="term" value="F:ribonuclease III activity"/>
    <property type="evidence" value="ECO:0007669"/>
    <property type="project" value="InterPro"/>
</dbReference>
<evidence type="ECO:0000313" key="7">
    <source>
        <dbReference type="EMBL" id="QZT35273.1"/>
    </source>
</evidence>
<dbReference type="InterPro" id="IPR036389">
    <property type="entry name" value="RNase_III_sf"/>
</dbReference>
<keyword evidence="4" id="KW-0963">Cytoplasm</keyword>
<comment type="cofactor">
    <cofactor evidence="4">
        <name>Mg(2+)</name>
        <dbReference type="ChEBI" id="CHEBI:18420"/>
    </cofactor>
</comment>
<dbReference type="PANTHER" id="PTHR34276:SF1">
    <property type="entry name" value="MINI-RIBONUCLEASE 3"/>
    <property type="match status" value="1"/>
</dbReference>
<dbReference type="AlphaFoldDB" id="F5L3Z6"/>
<feature type="domain" description="RNase III" evidence="5">
    <location>
        <begin position="4"/>
        <end position="135"/>
    </location>
</feature>
<evidence type="ECO:0000313" key="6">
    <source>
        <dbReference type="EMBL" id="EGL83938.1"/>
    </source>
</evidence>
<name>F5L3Z6_CALTT</name>
<keyword evidence="4" id="KW-0698">rRNA processing</keyword>
<reference evidence="7" key="3">
    <citation type="submission" date="2021-08" db="EMBL/GenBank/DDBJ databases">
        <authorList>
            <person name="de Jong S."/>
            <person name="van den Broek M."/>
            <person name="Merkel A."/>
            <person name="de la Torre Cortes P."/>
            <person name="Kalamorz F."/>
            <person name="Cook G."/>
            <person name="van Loosdrecht M."/>
            <person name="McMillan D."/>
        </authorList>
    </citation>
    <scope>NUCLEOTIDE SEQUENCE</scope>
    <source>
        <strain evidence="7">TA2.A1</strain>
    </source>
</reference>
<dbReference type="GO" id="GO:0005737">
    <property type="term" value="C:cytoplasm"/>
    <property type="evidence" value="ECO:0007669"/>
    <property type="project" value="UniProtKB-SubCell"/>
</dbReference>
<reference evidence="7 9" key="2">
    <citation type="journal article" date="2020" name="Extremophiles">
        <title>Genomic analysis of Caldalkalibacillus thermarum TA2.A1 reveals aerobic alkaliphilic metabolism and evolutionary hallmarks linking alkaliphilic bacteria and plant life.</title>
        <authorList>
            <person name="de Jong S.I."/>
            <person name="van den Broek M.A."/>
            <person name="Merkel A.Y."/>
            <person name="de la Torre Cortes P."/>
            <person name="Kalamorz F."/>
            <person name="Cook G.M."/>
            <person name="van Loosdrecht M.C.M."/>
            <person name="McMillan D.G.G."/>
        </authorList>
    </citation>
    <scope>NUCLEOTIDE SEQUENCE [LARGE SCALE GENOMIC DNA]</scope>
    <source>
        <strain evidence="7 9">TA2.A1</strain>
    </source>
</reference>
<dbReference type="PANTHER" id="PTHR34276">
    <property type="entry name" value="MINI-RIBONUCLEASE 3"/>
    <property type="match status" value="1"/>
</dbReference>
<keyword evidence="4" id="KW-0694">RNA-binding</keyword>
<sequence length="137" mass="15659">MTNLPHSPHLYNGLTLAYVGDAVYEVYVRVHLLELGKTQAYRLHQAATRYVSAKAQAKVLSCWLEENVLTEEELDIVRRGRNAKVRTVPKHTDLATYRLGTAFESLIGYLYLKQRIQRLETLIQQAYAIIEGNENAL</sequence>
<protein>
    <recommendedName>
        <fullName evidence="4">Mini-ribonuclease 3</fullName>
        <shortName evidence="4">Mini-3</shortName>
        <shortName evidence="4">Mini-RNase 3</shortName>
        <ecNumber evidence="4">3.1.26.-</ecNumber>
    </recommendedName>
    <alternativeName>
        <fullName evidence="4">Mini-RNase III</fullName>
        <shortName evidence="4">Mini-III</shortName>
    </alternativeName>
</protein>
<dbReference type="CDD" id="cd00593">
    <property type="entry name" value="RIBOc"/>
    <property type="match status" value="1"/>
</dbReference>
<dbReference type="Proteomes" id="UP000825179">
    <property type="component" value="Chromosome"/>
</dbReference>
<keyword evidence="4" id="KW-0690">Ribosome biogenesis</keyword>
<dbReference type="SUPFAM" id="SSF69065">
    <property type="entry name" value="RNase III domain-like"/>
    <property type="match status" value="1"/>
</dbReference>
<dbReference type="Proteomes" id="UP000010716">
    <property type="component" value="Unassembled WGS sequence"/>
</dbReference>
<keyword evidence="1 4" id="KW-0540">Nuclease</keyword>
<dbReference type="HAMAP" id="MF_01468">
    <property type="entry name" value="RNase_Mini_III"/>
    <property type="match status" value="1"/>
</dbReference>
<gene>
    <name evidence="4" type="primary">mrnC</name>
    <name evidence="6" type="ORF">CathTA2_0508</name>
    <name evidence="7" type="ORF">HUR95_03100</name>
</gene>
<dbReference type="InterPro" id="IPR008226">
    <property type="entry name" value="Mini3_fam"/>
</dbReference>
<dbReference type="SMART" id="SM00535">
    <property type="entry name" value="RIBOc"/>
    <property type="match status" value="1"/>
</dbReference>
<keyword evidence="4" id="KW-0699">rRNA-binding</keyword>
<dbReference type="GO" id="GO:0006364">
    <property type="term" value="P:rRNA processing"/>
    <property type="evidence" value="ECO:0007669"/>
    <property type="project" value="UniProtKB-UniRule"/>
</dbReference>
<evidence type="ECO:0000313" key="9">
    <source>
        <dbReference type="Proteomes" id="UP000825179"/>
    </source>
</evidence>
<keyword evidence="2 4" id="KW-0255">Endonuclease</keyword>
<comment type="function">
    <text evidence="4">Involved in correct processing of both the 5' and 3' ends of 23S rRNA precursor. Processes 30S rRNA precursor transcript even in absence of ribonuclease 3 (Rnc); Rnc processes 30S rRNA into smaller rRNA precursors.</text>
</comment>
<evidence type="ECO:0000256" key="4">
    <source>
        <dbReference type="HAMAP-Rule" id="MF_01468"/>
    </source>
</evidence>
<dbReference type="eggNOG" id="COG1939">
    <property type="taxonomic scope" value="Bacteria"/>
</dbReference>
<keyword evidence="3 4" id="KW-0378">Hydrolase</keyword>
<dbReference type="EMBL" id="CP082237">
    <property type="protein sequence ID" value="QZT35273.1"/>
    <property type="molecule type" value="Genomic_DNA"/>
</dbReference>
<evidence type="ECO:0000256" key="1">
    <source>
        <dbReference type="ARBA" id="ARBA00022722"/>
    </source>
</evidence>
<evidence type="ECO:0000313" key="8">
    <source>
        <dbReference type="Proteomes" id="UP000010716"/>
    </source>
</evidence>
<evidence type="ECO:0000256" key="3">
    <source>
        <dbReference type="ARBA" id="ARBA00022801"/>
    </source>
</evidence>
<proteinExistence type="inferred from homology"/>
<organism evidence="6 8">
    <name type="scientific">Caldalkalibacillus thermarum (strain TA2.A1)</name>
    <dbReference type="NCBI Taxonomy" id="986075"/>
    <lineage>
        <taxon>Bacteria</taxon>
        <taxon>Bacillati</taxon>
        <taxon>Bacillota</taxon>
        <taxon>Bacilli</taxon>
        <taxon>Bacillales</taxon>
        <taxon>Bacillaceae</taxon>
        <taxon>Caldalkalibacillus</taxon>
    </lineage>
</organism>
<dbReference type="PIRSF" id="PIRSF005520">
    <property type="entry name" value="UCP005520"/>
    <property type="match status" value="1"/>
</dbReference>
<comment type="similarity">
    <text evidence="4">Belongs to the MrnC RNase family.</text>
</comment>
<evidence type="ECO:0000256" key="2">
    <source>
        <dbReference type="ARBA" id="ARBA00022759"/>
    </source>
</evidence>
<dbReference type="EC" id="3.1.26.-" evidence="4"/>
<dbReference type="InterPro" id="IPR000999">
    <property type="entry name" value="RNase_III_dom"/>
</dbReference>
<evidence type="ECO:0000259" key="5">
    <source>
        <dbReference type="SMART" id="SM00535"/>
    </source>
</evidence>
<dbReference type="EMBL" id="AFCE01000066">
    <property type="protein sequence ID" value="EGL83938.1"/>
    <property type="molecule type" value="Genomic_DNA"/>
</dbReference>
<dbReference type="Gene3D" id="1.10.1520.10">
    <property type="entry name" value="Ribonuclease III domain"/>
    <property type="match status" value="1"/>
</dbReference>
<feature type="active site" evidence="4">
    <location>
        <position position="21"/>
    </location>
</feature>
<accession>F5L3Z6</accession>
<dbReference type="GO" id="GO:0019843">
    <property type="term" value="F:rRNA binding"/>
    <property type="evidence" value="ECO:0007669"/>
    <property type="project" value="UniProtKB-UniRule"/>
</dbReference>
<keyword evidence="9" id="KW-1185">Reference proteome</keyword>
<comment type="subcellular location">
    <subcellularLocation>
        <location evidence="4">Cytoplasm</location>
    </subcellularLocation>
</comment>
<reference evidence="6 8" key="1">
    <citation type="journal article" date="2011" name="J. Bacteriol.">
        <title>Draft genome sequence of the thermoalkaliphilic Caldalkalibacillus thermarum strain TA2.A1.</title>
        <authorList>
            <person name="Kalamorz F."/>
            <person name="Keis S."/>
            <person name="McMillan D.G."/>
            <person name="Olsson K."/>
            <person name="Stanton J.A."/>
            <person name="Stockwell P."/>
            <person name="Black M.A."/>
            <person name="Klingeman D.M."/>
            <person name="Land M.L."/>
            <person name="Han C.S."/>
            <person name="Martin S.L."/>
            <person name="Becher S.A."/>
            <person name="Peddie C.J."/>
            <person name="Morgan H.W."/>
            <person name="Matthies D."/>
            <person name="Preiss L."/>
            <person name="Meier T."/>
            <person name="Brown S.D."/>
            <person name="Cook G.M."/>
        </authorList>
    </citation>
    <scope>NUCLEOTIDE SEQUENCE [LARGE SCALE GENOMIC DNA]</scope>
    <source>
        <strain evidence="6 8">TA2.A1</strain>
    </source>
</reference>
<dbReference type="Pfam" id="PF00636">
    <property type="entry name" value="Ribonuclease_3"/>
    <property type="match status" value="1"/>
</dbReference>
<keyword evidence="4" id="KW-0460">Magnesium</keyword>
<dbReference type="KEGG" id="cthu:HUR95_03100"/>
<comment type="subunit">
    <text evidence="4">Homodimer.</text>
</comment>